<comment type="similarity">
    <text evidence="10">Belongs to the 4Fe4S bacterial-type ferredoxin family. RnfB subfamily.</text>
</comment>
<dbReference type="AlphaFoldDB" id="A0AAE4AMN5"/>
<dbReference type="GO" id="GO:0009055">
    <property type="term" value="F:electron transfer activity"/>
    <property type="evidence" value="ECO:0007669"/>
    <property type="project" value="InterPro"/>
</dbReference>
<dbReference type="InterPro" id="IPR050395">
    <property type="entry name" value="4Fe4S_Ferredoxin_RnfB"/>
</dbReference>
<dbReference type="Proteomes" id="UP001238163">
    <property type="component" value="Unassembled WGS sequence"/>
</dbReference>
<comment type="subcellular location">
    <subcellularLocation>
        <location evidence="10">Cell membrane</location>
    </subcellularLocation>
</comment>
<feature type="binding site" evidence="10">
    <location>
        <position position="170"/>
    </location>
    <ligand>
        <name>[4Fe-4S] cluster</name>
        <dbReference type="ChEBI" id="CHEBI:49883"/>
        <label>3</label>
    </ligand>
</feature>
<feature type="domain" description="4Fe-4S ferredoxin-type" evidence="11">
    <location>
        <begin position="122"/>
        <end position="157"/>
    </location>
</feature>
<comment type="cofactor">
    <cofactor evidence="10">
        <name>[4Fe-4S] cluster</name>
        <dbReference type="ChEBI" id="CHEBI:49883"/>
    </cofactor>
    <text evidence="10">Binds 3 [4Fe-4S] clusters.</text>
</comment>
<keyword evidence="4 10" id="KW-0677">Repeat</keyword>
<feature type="binding site" evidence="10">
    <location>
        <position position="133"/>
    </location>
    <ligand>
        <name>[4Fe-4S] cluster</name>
        <dbReference type="ChEBI" id="CHEBI:49883"/>
        <label>2</label>
    </ligand>
</feature>
<gene>
    <name evidence="10" type="primary">rnfB</name>
    <name evidence="13" type="ORF">J3R75_000702</name>
</gene>
<feature type="binding site" evidence="10">
    <location>
        <position position="53"/>
    </location>
    <ligand>
        <name>[4Fe-4S] cluster</name>
        <dbReference type="ChEBI" id="CHEBI:49883"/>
        <label>1</label>
    </ligand>
</feature>
<dbReference type="InterPro" id="IPR017896">
    <property type="entry name" value="4Fe4S_Fe-S-bd"/>
</dbReference>
<feature type="binding site" evidence="10">
    <location>
        <position position="143"/>
    </location>
    <ligand>
        <name>[4Fe-4S] cluster</name>
        <dbReference type="ChEBI" id="CHEBI:49883"/>
        <label>2</label>
    </ligand>
</feature>
<dbReference type="PANTHER" id="PTHR43560">
    <property type="entry name" value="ION-TRANSLOCATING OXIDOREDUCTASE COMPLEX SUBUNIT B"/>
    <property type="match status" value="1"/>
</dbReference>
<keyword evidence="1 10" id="KW-0813">Transport</keyword>
<dbReference type="SUPFAM" id="SSF54862">
    <property type="entry name" value="4Fe-4S ferredoxins"/>
    <property type="match status" value="1"/>
</dbReference>
<evidence type="ECO:0000256" key="10">
    <source>
        <dbReference type="HAMAP-Rule" id="MF_00463"/>
    </source>
</evidence>
<reference evidence="13" key="1">
    <citation type="submission" date="2023-07" db="EMBL/GenBank/DDBJ databases">
        <title>Genomic Encyclopedia of Type Strains, Phase IV (KMG-IV): sequencing the most valuable type-strain genomes for metagenomic binning, comparative biology and taxonomic classification.</title>
        <authorList>
            <person name="Goeker M."/>
        </authorList>
    </citation>
    <scope>NUCLEOTIDE SEQUENCE</scope>
    <source>
        <strain evidence="13">DSM 24202</strain>
    </source>
</reference>
<keyword evidence="7 10" id="KW-0408">Iron</keyword>
<keyword evidence="14" id="KW-1185">Reference proteome</keyword>
<keyword evidence="10" id="KW-1003">Cell membrane</keyword>
<dbReference type="GO" id="GO:0022900">
    <property type="term" value="P:electron transport chain"/>
    <property type="evidence" value="ECO:0007669"/>
    <property type="project" value="UniProtKB-UniRule"/>
</dbReference>
<dbReference type="Pfam" id="PF12838">
    <property type="entry name" value="Fer4_7"/>
    <property type="match status" value="1"/>
</dbReference>
<dbReference type="EC" id="7.-.-.-" evidence="10"/>
<dbReference type="HAMAP" id="MF_00463">
    <property type="entry name" value="RsxB_RnfB"/>
    <property type="match status" value="1"/>
</dbReference>
<evidence type="ECO:0000256" key="6">
    <source>
        <dbReference type="ARBA" id="ARBA00022982"/>
    </source>
</evidence>
<keyword evidence="6 10" id="KW-0249">Electron transport</keyword>
<feature type="binding site" evidence="10">
    <location>
        <position position="48"/>
    </location>
    <ligand>
        <name>[4Fe-4S] cluster</name>
        <dbReference type="ChEBI" id="CHEBI:49883"/>
        <label>1</label>
    </ligand>
</feature>
<feature type="binding site" evidence="10">
    <location>
        <position position="147"/>
    </location>
    <ligand>
        <name>[4Fe-4S] cluster</name>
        <dbReference type="ChEBI" id="CHEBI:49883"/>
        <label>3</label>
    </ligand>
</feature>
<evidence type="ECO:0000259" key="11">
    <source>
        <dbReference type="PROSITE" id="PS51379"/>
    </source>
</evidence>
<feature type="binding site" evidence="10">
    <location>
        <position position="173"/>
    </location>
    <ligand>
        <name>[4Fe-4S] cluster</name>
        <dbReference type="ChEBI" id="CHEBI:49883"/>
        <label>3</label>
    </ligand>
</feature>
<dbReference type="PANTHER" id="PTHR43560:SF1">
    <property type="entry name" value="ION-TRANSLOCATING OXIDOREDUCTASE COMPLEX SUBUNIT B"/>
    <property type="match status" value="1"/>
</dbReference>
<keyword evidence="9 10" id="KW-0472">Membrane</keyword>
<dbReference type="InterPro" id="IPR010207">
    <property type="entry name" value="Elect_transpt_cplx_RnfB/RsxB"/>
</dbReference>
<comment type="subunit">
    <text evidence="10">The complex is composed of six subunits: RnfA, RnfB, RnfC, RnfD, RnfE and RnfG.</text>
</comment>
<comment type="caution">
    <text evidence="10">Lacks conserved residue(s) required for the propagation of feature annotation.</text>
</comment>
<dbReference type="EMBL" id="JAUSVL010000001">
    <property type="protein sequence ID" value="MDQ0288595.1"/>
    <property type="molecule type" value="Genomic_DNA"/>
</dbReference>
<name>A0AAE4AMN5_9BACT</name>
<feature type="binding site" evidence="10">
    <location>
        <position position="167"/>
    </location>
    <ligand>
        <name>[4Fe-4S] cluster</name>
        <dbReference type="ChEBI" id="CHEBI:49883"/>
        <label>3</label>
    </ligand>
</feature>
<evidence type="ECO:0000313" key="14">
    <source>
        <dbReference type="Proteomes" id="UP001238163"/>
    </source>
</evidence>
<dbReference type="InterPro" id="IPR007202">
    <property type="entry name" value="4Fe-4S_dom"/>
</dbReference>
<evidence type="ECO:0000259" key="12">
    <source>
        <dbReference type="PROSITE" id="PS51656"/>
    </source>
</evidence>
<organism evidence="13 14">
    <name type="scientific">Oligosphaera ethanolica</name>
    <dbReference type="NCBI Taxonomy" id="760260"/>
    <lineage>
        <taxon>Bacteria</taxon>
        <taxon>Pseudomonadati</taxon>
        <taxon>Lentisphaerota</taxon>
        <taxon>Oligosphaeria</taxon>
        <taxon>Oligosphaerales</taxon>
        <taxon>Oligosphaeraceae</taxon>
        <taxon>Oligosphaera</taxon>
    </lineage>
</organism>
<dbReference type="Gene3D" id="1.10.15.40">
    <property type="entry name" value="Electron transport complex subunit B, putative Fe-S cluster"/>
    <property type="match status" value="1"/>
</dbReference>
<dbReference type="GO" id="GO:0005886">
    <property type="term" value="C:plasma membrane"/>
    <property type="evidence" value="ECO:0007669"/>
    <property type="project" value="UniProtKB-SubCell"/>
</dbReference>
<protein>
    <recommendedName>
        <fullName evidence="10">Ion-translocating oxidoreductase complex subunit B</fullName>
        <ecNumber evidence="10">7.-.-.-</ecNumber>
    </recommendedName>
    <alternativeName>
        <fullName evidence="10">Rnf electron transport complex subunit B</fullName>
    </alternativeName>
</protein>
<accession>A0AAE4AMN5</accession>
<keyword evidence="5 10" id="KW-1278">Translocase</keyword>
<dbReference type="InterPro" id="IPR017900">
    <property type="entry name" value="4Fe4S_Fe_S_CS"/>
</dbReference>
<feature type="binding site" evidence="10">
    <location>
        <position position="137"/>
    </location>
    <ligand>
        <name>[4Fe-4S] cluster</name>
        <dbReference type="ChEBI" id="CHEBI:49883"/>
        <label>2</label>
    </ligand>
</feature>
<keyword evidence="3 10" id="KW-0479">Metal-binding</keyword>
<dbReference type="PROSITE" id="PS51379">
    <property type="entry name" value="4FE4S_FER_2"/>
    <property type="match status" value="2"/>
</dbReference>
<dbReference type="GO" id="GO:0046872">
    <property type="term" value="F:metal ion binding"/>
    <property type="evidence" value="ECO:0007669"/>
    <property type="project" value="UniProtKB-KW"/>
</dbReference>
<dbReference type="Pfam" id="PF04060">
    <property type="entry name" value="FeS"/>
    <property type="match status" value="1"/>
</dbReference>
<dbReference type="PROSITE" id="PS51656">
    <property type="entry name" value="4FE4S"/>
    <property type="match status" value="1"/>
</dbReference>
<dbReference type="GO" id="GO:0051539">
    <property type="term" value="F:4 iron, 4 sulfur cluster binding"/>
    <property type="evidence" value="ECO:0007669"/>
    <property type="project" value="UniProtKB-UniRule"/>
</dbReference>
<evidence type="ECO:0000313" key="13">
    <source>
        <dbReference type="EMBL" id="MDQ0288595.1"/>
    </source>
</evidence>
<dbReference type="PROSITE" id="PS00198">
    <property type="entry name" value="4FE4S_FER_1"/>
    <property type="match status" value="1"/>
</dbReference>
<evidence type="ECO:0000256" key="2">
    <source>
        <dbReference type="ARBA" id="ARBA00022485"/>
    </source>
</evidence>
<feature type="domain" description="4Fe-4S" evidence="12">
    <location>
        <begin position="28"/>
        <end position="87"/>
    </location>
</feature>
<comment type="caution">
    <text evidence="13">The sequence shown here is derived from an EMBL/GenBank/DDBJ whole genome shotgun (WGS) entry which is preliminary data.</text>
</comment>
<feature type="binding site" evidence="10">
    <location>
        <position position="177"/>
    </location>
    <ligand>
        <name>[4Fe-4S] cluster</name>
        <dbReference type="ChEBI" id="CHEBI:49883"/>
        <label>2</label>
    </ligand>
</feature>
<evidence type="ECO:0000256" key="5">
    <source>
        <dbReference type="ARBA" id="ARBA00022967"/>
    </source>
</evidence>
<evidence type="ECO:0000256" key="8">
    <source>
        <dbReference type="ARBA" id="ARBA00023014"/>
    </source>
</evidence>
<dbReference type="Gene3D" id="3.30.70.20">
    <property type="match status" value="1"/>
</dbReference>
<evidence type="ECO:0000256" key="7">
    <source>
        <dbReference type="ARBA" id="ARBA00023004"/>
    </source>
</evidence>
<comment type="function">
    <text evidence="10">Part of a membrane-bound complex that couples electron transfer with translocation of ions across the membrane.</text>
</comment>
<feature type="domain" description="4Fe-4S ferredoxin-type" evidence="11">
    <location>
        <begin position="158"/>
        <end position="187"/>
    </location>
</feature>
<sequence>MTAVIILTLIGVLLGLAIALTVRYFGAPVDPLAEQVAELMPGANCGACGFAGCNDYVQALVSGKAKPGLCPSQSADALQKVCVLLGVASEGRAEKVAVVCCSGTDQYAIRRAFYNGVNDCHSAMLVAGGSKGCVYGCLGLGSCARACPFGAIEMRADHIAVVHPEICVGCGKCVTVCPRRIIKLVPKSAPVHVFCSSPEKAPVKRKVCSAACIGCRKCVKAAGENQMFINGFLASVNYENPPSADIVAVCPPKVLRTEAQPAASAASAAPAAPEAPAATTAP</sequence>
<evidence type="ECO:0000256" key="9">
    <source>
        <dbReference type="ARBA" id="ARBA00023136"/>
    </source>
</evidence>
<feature type="binding site" evidence="10">
    <location>
        <position position="70"/>
    </location>
    <ligand>
        <name>[4Fe-4S] cluster</name>
        <dbReference type="ChEBI" id="CHEBI:49883"/>
        <label>1</label>
    </ligand>
</feature>
<keyword evidence="8 10" id="KW-0411">Iron-sulfur</keyword>
<evidence type="ECO:0000256" key="1">
    <source>
        <dbReference type="ARBA" id="ARBA00022448"/>
    </source>
</evidence>
<evidence type="ECO:0000256" key="3">
    <source>
        <dbReference type="ARBA" id="ARBA00022723"/>
    </source>
</evidence>
<feature type="region of interest" description="Hydrophobic" evidence="10">
    <location>
        <begin position="1"/>
        <end position="22"/>
    </location>
</feature>
<proteinExistence type="inferred from homology"/>
<keyword evidence="2 10" id="KW-0004">4Fe-4S</keyword>
<feature type="binding site" evidence="10">
    <location>
        <position position="45"/>
    </location>
    <ligand>
        <name>[4Fe-4S] cluster</name>
        <dbReference type="ChEBI" id="CHEBI:49883"/>
        <label>1</label>
    </ligand>
</feature>
<evidence type="ECO:0000256" key="4">
    <source>
        <dbReference type="ARBA" id="ARBA00022737"/>
    </source>
</evidence>
<dbReference type="RefSeq" id="WP_307259924.1">
    <property type="nucleotide sequence ID" value="NZ_JAUSVL010000001.1"/>
</dbReference>